<proteinExistence type="predicted"/>
<dbReference type="Pfam" id="PF00724">
    <property type="entry name" value="Oxidored_FMN"/>
    <property type="match status" value="1"/>
</dbReference>
<dbReference type="AlphaFoldDB" id="K0D5C7"/>
<dbReference type="Proteomes" id="UP000006299">
    <property type="component" value="Chromosome"/>
</dbReference>
<dbReference type="STRING" id="1229758.C270_00650"/>
<dbReference type="CDD" id="cd04735">
    <property type="entry name" value="OYE_like_4_FMN"/>
    <property type="match status" value="1"/>
</dbReference>
<dbReference type="EMBL" id="CP003851">
    <property type="protein sequence ID" value="AFT81049.1"/>
    <property type="molecule type" value="Genomic_DNA"/>
</dbReference>
<evidence type="ECO:0000256" key="2">
    <source>
        <dbReference type="ARBA" id="ARBA00023002"/>
    </source>
</evidence>
<dbReference type="PANTHER" id="PTHR43656">
    <property type="entry name" value="BINDING OXIDOREDUCTASE, PUTATIVE (AFU_ORTHOLOGUE AFUA_2G08260)-RELATED"/>
    <property type="match status" value="1"/>
</dbReference>
<evidence type="ECO:0000259" key="3">
    <source>
        <dbReference type="Pfam" id="PF00724"/>
    </source>
</evidence>
<organism evidence="4 5">
    <name type="scientific">Leuconostoc carnosum (strain JB16)</name>
    <dbReference type="NCBI Taxonomy" id="1229758"/>
    <lineage>
        <taxon>Bacteria</taxon>
        <taxon>Bacillati</taxon>
        <taxon>Bacillota</taxon>
        <taxon>Bacilli</taxon>
        <taxon>Lactobacillales</taxon>
        <taxon>Lactobacillaceae</taxon>
        <taxon>Leuconostoc</taxon>
    </lineage>
</organism>
<protein>
    <submittedName>
        <fullName evidence="4">NADH:flavin oxidoreductase/NADH oxidase</fullName>
    </submittedName>
</protein>
<gene>
    <name evidence="4" type="ordered locus">C270_00650</name>
</gene>
<evidence type="ECO:0000313" key="5">
    <source>
        <dbReference type="Proteomes" id="UP000006299"/>
    </source>
</evidence>
<name>K0D5C7_LEUCJ</name>
<reference evidence="4 5" key="1">
    <citation type="journal article" date="2012" name="J. Bacteriol.">
        <title>Complete genome sequence of Leuconostoc carnosum strain JB16, isolated from Kimchi.</title>
        <authorList>
            <person name="Jung J.Y."/>
            <person name="Lee S.H."/>
            <person name="Jeon C.O."/>
        </authorList>
    </citation>
    <scope>NUCLEOTIDE SEQUENCE [LARGE SCALE GENOMIC DNA]</scope>
    <source>
        <strain evidence="4 5">JB16</strain>
    </source>
</reference>
<dbReference type="InterPro" id="IPR013785">
    <property type="entry name" value="Aldolase_TIM"/>
</dbReference>
<evidence type="ECO:0000256" key="1">
    <source>
        <dbReference type="ARBA" id="ARBA00022630"/>
    </source>
</evidence>
<accession>K0D5C7</accession>
<keyword evidence="5" id="KW-1185">Reference proteome</keyword>
<dbReference type="InterPro" id="IPR001155">
    <property type="entry name" value="OxRdtase_FMN_N"/>
</dbReference>
<keyword evidence="2" id="KW-0560">Oxidoreductase</keyword>
<dbReference type="HOGENOM" id="CLU_012153_2_3_9"/>
<dbReference type="PANTHER" id="PTHR43656:SF2">
    <property type="entry name" value="BINDING OXIDOREDUCTASE, PUTATIVE (AFU_ORTHOLOGUE AFUA_2G08260)-RELATED"/>
    <property type="match status" value="1"/>
</dbReference>
<dbReference type="GO" id="GO:0010181">
    <property type="term" value="F:FMN binding"/>
    <property type="evidence" value="ECO:0007669"/>
    <property type="project" value="InterPro"/>
</dbReference>
<dbReference type="Gene3D" id="3.20.20.70">
    <property type="entry name" value="Aldolase class I"/>
    <property type="match status" value="1"/>
</dbReference>
<dbReference type="InterPro" id="IPR051799">
    <property type="entry name" value="NADH_flavin_oxidoreductase"/>
</dbReference>
<dbReference type="PATRIC" id="fig|1229758.3.peg.130"/>
<sequence length="419" mass="46987">MYNVSMQINFDFLDNYTFKNKAITLRNHVVMAPITLRSSFEDGNVTMDELRFYQLRAQGPAMIITEAAHVNEIGRGWEGGVSVADDDKITGLRQLASAIKSGGAKAVLQIFAAGRQTTSTILRGHAPISASEQAYPHGTHETPRALTHEEITQTIEDFAQATKRAILAGFDGVEIHGANLYLLQQFFSPDSNRREDIWGGTLEKRSRFGLAVTAKVAQTINKYADRPFLLGYRQSPEESTVPGISLADSLYFAKKLAELPVDYLHLSLKDAFQKPFNDKTDTKRVIDYYLEQLPPDLPLMVAGLLKQPEQVESLMDTGVTFGALGRELITEPDWVQKVMLQDVASIRYAVSPADFNLLAVPKPLENWLLTRFRNGFPITTDIEFDPKKPWQYYKHAVNEPAKPIDPTKLMTLKPKNKNN</sequence>
<evidence type="ECO:0000313" key="4">
    <source>
        <dbReference type="EMBL" id="AFT81049.1"/>
    </source>
</evidence>
<dbReference type="SUPFAM" id="SSF51395">
    <property type="entry name" value="FMN-linked oxidoreductases"/>
    <property type="match status" value="1"/>
</dbReference>
<feature type="domain" description="NADH:flavin oxidoreductase/NADH oxidase N-terminal" evidence="3">
    <location>
        <begin position="20"/>
        <end position="338"/>
    </location>
</feature>
<dbReference type="KEGG" id="lcn:C270_00650"/>
<keyword evidence="1" id="KW-0285">Flavoprotein</keyword>
<dbReference type="GO" id="GO:0016491">
    <property type="term" value="F:oxidoreductase activity"/>
    <property type="evidence" value="ECO:0007669"/>
    <property type="project" value="UniProtKB-KW"/>
</dbReference>
<dbReference type="eggNOG" id="COG1902">
    <property type="taxonomic scope" value="Bacteria"/>
</dbReference>